<name>A0A4C1WJE0_EUMVA</name>
<evidence type="ECO:0000256" key="2">
    <source>
        <dbReference type="ARBA" id="ARBA00005988"/>
    </source>
</evidence>
<dbReference type="Gene3D" id="3.40.630.10">
    <property type="entry name" value="Zn peptidases"/>
    <property type="match status" value="1"/>
</dbReference>
<organism evidence="12 13">
    <name type="scientific">Eumeta variegata</name>
    <name type="common">Bagworm moth</name>
    <name type="synonym">Eumeta japonica</name>
    <dbReference type="NCBI Taxonomy" id="151549"/>
    <lineage>
        <taxon>Eukaryota</taxon>
        <taxon>Metazoa</taxon>
        <taxon>Ecdysozoa</taxon>
        <taxon>Arthropoda</taxon>
        <taxon>Hexapoda</taxon>
        <taxon>Insecta</taxon>
        <taxon>Pterygota</taxon>
        <taxon>Neoptera</taxon>
        <taxon>Endopterygota</taxon>
        <taxon>Lepidoptera</taxon>
        <taxon>Glossata</taxon>
        <taxon>Ditrysia</taxon>
        <taxon>Tineoidea</taxon>
        <taxon>Psychidae</taxon>
        <taxon>Oiketicinae</taxon>
        <taxon>Eumeta</taxon>
    </lineage>
</organism>
<keyword evidence="5" id="KW-0479">Metal-binding</keyword>
<accession>A0A4C1WJE0</accession>
<dbReference type="SUPFAM" id="SSF53187">
    <property type="entry name" value="Zn-dependent exopeptidases"/>
    <property type="match status" value="1"/>
</dbReference>
<protein>
    <submittedName>
        <fullName evidence="12">Carboxypeptidase B</fullName>
    </submittedName>
</protein>
<evidence type="ECO:0000256" key="3">
    <source>
        <dbReference type="ARBA" id="ARBA00022645"/>
    </source>
</evidence>
<feature type="active site" description="Proton donor/acceptor" evidence="10">
    <location>
        <position position="343"/>
    </location>
</feature>
<evidence type="ECO:0000313" key="12">
    <source>
        <dbReference type="EMBL" id="GBP50449.1"/>
    </source>
</evidence>
<dbReference type="PANTHER" id="PTHR11705">
    <property type="entry name" value="PROTEASE FAMILY M14 CARBOXYPEPTIDASE A,B"/>
    <property type="match status" value="1"/>
</dbReference>
<evidence type="ECO:0000256" key="4">
    <source>
        <dbReference type="ARBA" id="ARBA00022670"/>
    </source>
</evidence>
<dbReference type="GO" id="GO:0008270">
    <property type="term" value="F:zinc ion binding"/>
    <property type="evidence" value="ECO:0007669"/>
    <property type="project" value="InterPro"/>
</dbReference>
<gene>
    <name evidence="12" type="ORF">EVAR_96685_1</name>
</gene>
<dbReference type="PROSITE" id="PS52035">
    <property type="entry name" value="PEPTIDASE_M14"/>
    <property type="match status" value="1"/>
</dbReference>
<keyword evidence="3 12" id="KW-0121">Carboxypeptidase</keyword>
<dbReference type="EMBL" id="BGZK01000566">
    <property type="protein sequence ID" value="GBP50449.1"/>
    <property type="molecule type" value="Genomic_DNA"/>
</dbReference>
<dbReference type="PANTHER" id="PTHR11705:SF91">
    <property type="entry name" value="FI01817P-RELATED"/>
    <property type="match status" value="1"/>
</dbReference>
<dbReference type="OrthoDB" id="3626597at2759"/>
<evidence type="ECO:0000313" key="13">
    <source>
        <dbReference type="Proteomes" id="UP000299102"/>
    </source>
</evidence>
<evidence type="ECO:0000256" key="6">
    <source>
        <dbReference type="ARBA" id="ARBA00022729"/>
    </source>
</evidence>
<keyword evidence="6" id="KW-0732">Signal</keyword>
<sequence>MNPRQRSYINKLANEMKKWTQEDAESYLNVFSENGTQTALRKLNGMYALKTTESKTKFDKYKVKKISPTKQQKKRKARLMNWKRYHRLDVVYSFLDELERDYPAICTVTVIGKTVEGRDIKMLKISNSDARNTAVWLDASIHPREWITTAVLTYIADILAKNFFQLPRSITNKDWYIVPVLNPDGYEYTHFHDRMWRKNRAHYGDSFGVDLNRNFSHNWGKNGEEGSSDDPSSVFYRGPAPFSEPESVAVRDTILFSSTPFKVFLSFHSYFQLIIFPWGDKPEPCPHYVQLLQGATAMARAIYDTFGMIYKVGTTKDLTYHACGTSTDWSYAAAHIPFSYMIELRSRKYKFRLPKDQIMDTSLETWNGVKSLMEFVDKK</sequence>
<evidence type="ECO:0000259" key="11">
    <source>
        <dbReference type="PROSITE" id="PS52035"/>
    </source>
</evidence>
<keyword evidence="4" id="KW-0645">Protease</keyword>
<dbReference type="AlphaFoldDB" id="A0A4C1WJE0"/>
<dbReference type="Proteomes" id="UP000299102">
    <property type="component" value="Unassembled WGS sequence"/>
</dbReference>
<dbReference type="GO" id="GO:0005615">
    <property type="term" value="C:extracellular space"/>
    <property type="evidence" value="ECO:0007669"/>
    <property type="project" value="TreeGrafter"/>
</dbReference>
<evidence type="ECO:0000256" key="1">
    <source>
        <dbReference type="ARBA" id="ARBA00001947"/>
    </source>
</evidence>
<dbReference type="GO" id="GO:0004181">
    <property type="term" value="F:metallocarboxypeptidase activity"/>
    <property type="evidence" value="ECO:0007669"/>
    <property type="project" value="InterPro"/>
</dbReference>
<keyword evidence="8" id="KW-0862">Zinc</keyword>
<feature type="domain" description="Peptidase M14" evidence="11">
    <location>
        <begin position="84"/>
        <end position="376"/>
    </location>
</feature>
<keyword evidence="13" id="KW-1185">Reference proteome</keyword>
<dbReference type="SMART" id="SM00631">
    <property type="entry name" value="Zn_pept"/>
    <property type="match status" value="1"/>
</dbReference>
<keyword evidence="9" id="KW-0482">Metalloprotease</keyword>
<dbReference type="GO" id="GO:0006508">
    <property type="term" value="P:proteolysis"/>
    <property type="evidence" value="ECO:0007669"/>
    <property type="project" value="UniProtKB-KW"/>
</dbReference>
<evidence type="ECO:0000256" key="8">
    <source>
        <dbReference type="ARBA" id="ARBA00022833"/>
    </source>
</evidence>
<evidence type="ECO:0000256" key="9">
    <source>
        <dbReference type="ARBA" id="ARBA00023049"/>
    </source>
</evidence>
<comment type="similarity">
    <text evidence="2 10">Belongs to the peptidase M14 family.</text>
</comment>
<dbReference type="Pfam" id="PF00246">
    <property type="entry name" value="Peptidase_M14"/>
    <property type="match status" value="1"/>
</dbReference>
<dbReference type="FunFam" id="3.40.630.10:FF:000084">
    <property type="entry name" value="Carboxypeptidase B2"/>
    <property type="match status" value="1"/>
</dbReference>
<keyword evidence="7" id="KW-0378">Hydrolase</keyword>
<dbReference type="InterPro" id="IPR000834">
    <property type="entry name" value="Peptidase_M14"/>
</dbReference>
<evidence type="ECO:0000256" key="5">
    <source>
        <dbReference type="ARBA" id="ARBA00022723"/>
    </source>
</evidence>
<evidence type="ECO:0000256" key="10">
    <source>
        <dbReference type="PROSITE-ProRule" id="PRU01379"/>
    </source>
</evidence>
<comment type="cofactor">
    <cofactor evidence="1">
        <name>Zn(2+)</name>
        <dbReference type="ChEBI" id="CHEBI:29105"/>
    </cofactor>
</comment>
<evidence type="ECO:0000256" key="7">
    <source>
        <dbReference type="ARBA" id="ARBA00022801"/>
    </source>
</evidence>
<reference evidence="12 13" key="1">
    <citation type="journal article" date="2019" name="Commun. Biol.">
        <title>The bagworm genome reveals a unique fibroin gene that provides high tensile strength.</title>
        <authorList>
            <person name="Kono N."/>
            <person name="Nakamura H."/>
            <person name="Ohtoshi R."/>
            <person name="Tomita M."/>
            <person name="Numata K."/>
            <person name="Arakawa K."/>
        </authorList>
    </citation>
    <scope>NUCLEOTIDE SEQUENCE [LARGE SCALE GENOMIC DNA]</scope>
</reference>
<proteinExistence type="inferred from homology"/>
<dbReference type="PRINTS" id="PR00765">
    <property type="entry name" value="CRBOXYPTASEA"/>
</dbReference>
<comment type="caution">
    <text evidence="12">The sequence shown here is derived from an EMBL/GenBank/DDBJ whole genome shotgun (WGS) entry which is preliminary data.</text>
</comment>